<dbReference type="PROSITE" id="PS50234">
    <property type="entry name" value="VWFA"/>
    <property type="match status" value="1"/>
</dbReference>
<evidence type="ECO:0000256" key="3">
    <source>
        <dbReference type="ARBA" id="ARBA00022692"/>
    </source>
</evidence>
<feature type="repeat" description="FG-GAP" evidence="15">
    <location>
        <begin position="524"/>
        <end position="584"/>
    </location>
</feature>
<dbReference type="Gene3D" id="2.60.40.1510">
    <property type="entry name" value="ntegrin, alpha v. Chain A, domain 3"/>
    <property type="match status" value="1"/>
</dbReference>
<keyword evidence="3" id="KW-0812">Transmembrane</keyword>
<dbReference type="Pfam" id="PF01839">
    <property type="entry name" value="FG-GAP"/>
    <property type="match status" value="2"/>
</dbReference>
<dbReference type="PANTHER" id="PTHR23220:SF79">
    <property type="entry name" value="INTEGRIN ALPHA-E"/>
    <property type="match status" value="1"/>
</dbReference>
<gene>
    <name evidence="19" type="primary">ITGAE</name>
</gene>
<evidence type="ECO:0000256" key="6">
    <source>
        <dbReference type="ARBA" id="ARBA00022737"/>
    </source>
</evidence>
<keyword evidence="18" id="KW-1185">Reference proteome</keyword>
<evidence type="ECO:0000313" key="19">
    <source>
        <dbReference type="RefSeq" id="XP_060060152.1"/>
    </source>
</evidence>
<dbReference type="InterPro" id="IPR032695">
    <property type="entry name" value="Integrin_dom_sf"/>
</dbReference>
<dbReference type="SMART" id="SM00191">
    <property type="entry name" value="Int_alpha"/>
    <property type="match status" value="4"/>
</dbReference>
<evidence type="ECO:0000256" key="10">
    <source>
        <dbReference type="ARBA" id="ARBA00023037"/>
    </source>
</evidence>
<dbReference type="PRINTS" id="PR01185">
    <property type="entry name" value="INTEGRINA"/>
</dbReference>
<dbReference type="InterPro" id="IPR048285">
    <property type="entry name" value="Integrin_alpha_Ig-like_2"/>
</dbReference>
<dbReference type="SUPFAM" id="SSF53300">
    <property type="entry name" value="vWA-like"/>
    <property type="match status" value="1"/>
</dbReference>
<keyword evidence="14" id="KW-0325">Glycoprotein</keyword>
<dbReference type="InterPro" id="IPR013519">
    <property type="entry name" value="Int_alpha_beta-p"/>
</dbReference>
<dbReference type="SUPFAM" id="SSF69179">
    <property type="entry name" value="Integrin domains"/>
    <property type="match status" value="2"/>
</dbReference>
<keyword evidence="10 16" id="KW-0401">Integrin</keyword>
<evidence type="ECO:0000256" key="16">
    <source>
        <dbReference type="RuleBase" id="RU003762"/>
    </source>
</evidence>
<keyword evidence="7" id="KW-0106">Calcium</keyword>
<evidence type="ECO:0000256" key="7">
    <source>
        <dbReference type="ARBA" id="ARBA00022837"/>
    </source>
</evidence>
<evidence type="ECO:0000256" key="14">
    <source>
        <dbReference type="ARBA" id="ARBA00023180"/>
    </source>
</evidence>
<feature type="repeat" description="FG-GAP" evidence="15">
    <location>
        <begin position="587"/>
        <end position="651"/>
    </location>
</feature>
<feature type="repeat" description="FG-GAP" evidence="15">
    <location>
        <begin position="655"/>
        <end position="715"/>
    </location>
</feature>
<dbReference type="PANTHER" id="PTHR23220">
    <property type="entry name" value="INTEGRIN ALPHA"/>
    <property type="match status" value="1"/>
</dbReference>
<keyword evidence="13 16" id="KW-0675">Receptor</keyword>
<dbReference type="InterPro" id="IPR028994">
    <property type="entry name" value="Integrin_alpha_N"/>
</dbReference>
<dbReference type="GeneID" id="103113460"/>
<dbReference type="Gene3D" id="3.40.50.410">
    <property type="entry name" value="von Willebrand factor, type A domain"/>
    <property type="match status" value="1"/>
</dbReference>
<evidence type="ECO:0000256" key="15">
    <source>
        <dbReference type="PROSITE-ProRule" id="PRU00803"/>
    </source>
</evidence>
<dbReference type="InterPro" id="IPR036465">
    <property type="entry name" value="vWFA_dom_sf"/>
</dbReference>
<keyword evidence="11" id="KW-0472">Membrane</keyword>
<keyword evidence="8 16" id="KW-0130">Cell adhesion</keyword>
<sequence length="1066" mass="118140">MDLTSEVHQFCPAALGRPDLVAFSCVPRVSRPFLRSTGVRMDSPLSGLAPLVAFNVDLVHSWLTPQDAPFVLSSLLHQDSSTNQTWLLVTSPRTNRTVKLLHKCFLVQNKMSCQSVEHGTIPKGRHRGVTVVRNQHGVLMCTQLLNRRSPSLNLELTGTCSLLAPDLRVQAQVYFSNLENLLTPSVSTKAGECSSSKAGGTENTARWRRALTTEEEEELVEEGKDTGTEIAIVLDGSGSINSTDFQKAKDFISNMIRNFSDKCFECRFALVQYGDVIQTEFDLEYSQNIKASLDKVQSIIQVGHVTKTASAMQHVLDNIFTPSHGSRREASKVMVVLTDGDIFMDPLDLTTVINSPKMKDIERFAIGVGDVFQKEKTEKELKLIASDPDETHAFRVTNYMALDGLLDKLQQKIMRTEGTVGDVPHYLLAQIGFSAQFLDKGQALLGGVGAFDWSGGVLLYDFHSCRGRFLNQTMKEAHTAPYSYLGYAVAVIHKVDGFSYVAGAPRHNQQQGAVFALQKDSGDNFMPALKGEQMGSYFGSVLCAVDINMNGKTDFLLVAAPFYHFHGEEGKVYVYRLNKQNGSFSLAFELRGHPGFTNARFGFAMATVGDINQDKLTDVAIGAPLEGLRAEDGTSFGSVYIYNGQQDGLSPYPSQRIRASAVAPGLRYFGVSMDGGLDFSGDDLADITVGTLGRAAVLCSRPVVRLNVSMIFTPRALPLGFNSSISVKLCFETSSATTAANSGFRYTALNFTVDVDFKQQRKRLQCSDERTCQSKSREWRSGPQLCASFLLVPTEGELCEEDRFSNISINVSYQLQTPEDWRGHLHPVLDFYTKPFTTFQLPFEKDCKNKLFCVAELQLATTISQEELVVGLTKELTVNISLTNSGEDSYLTDMALSYPRNLLFNRIQKPPSLNIQCNDPKPTASVVEMNCMIGHPIFKKSSANVLVVWQLEENAVPNKIANITVMVTNSNERRSLARKHHTLRFKHAFIALLPKPSVMYMKTSQFSGHKEFVFNIHGENLFGAKFQLQICVPTNLQGFKIMKVKNLTQIQVLTSGSLLLHIFFSQ</sequence>
<dbReference type="SMART" id="SM00327">
    <property type="entry name" value="VWA"/>
    <property type="match status" value="1"/>
</dbReference>
<dbReference type="InterPro" id="IPR002035">
    <property type="entry name" value="VWF_A"/>
</dbReference>
<comment type="similarity">
    <text evidence="2 16">Belongs to the integrin alpha chain family.</text>
</comment>
<evidence type="ECO:0000256" key="13">
    <source>
        <dbReference type="ARBA" id="ARBA00023170"/>
    </source>
</evidence>
<accession>A0ABM3YGF1</accession>
<comment type="subcellular location">
    <subcellularLocation>
        <location evidence="1 16">Membrane</location>
        <topology evidence="1 16">Single-pass type I membrane protein</topology>
    </subcellularLocation>
</comment>
<evidence type="ECO:0000256" key="2">
    <source>
        <dbReference type="ARBA" id="ARBA00008054"/>
    </source>
</evidence>
<organism evidence="18 19">
    <name type="scientific">Erinaceus europaeus</name>
    <name type="common">Western European hedgehog</name>
    <dbReference type="NCBI Taxonomy" id="9365"/>
    <lineage>
        <taxon>Eukaryota</taxon>
        <taxon>Metazoa</taxon>
        <taxon>Chordata</taxon>
        <taxon>Craniata</taxon>
        <taxon>Vertebrata</taxon>
        <taxon>Euteleostomi</taxon>
        <taxon>Mammalia</taxon>
        <taxon>Eutheria</taxon>
        <taxon>Laurasiatheria</taxon>
        <taxon>Eulipotyphla</taxon>
        <taxon>Erinaceidae</taxon>
        <taxon>Erinaceinae</taxon>
        <taxon>Erinaceus</taxon>
    </lineage>
</organism>
<evidence type="ECO:0000256" key="5">
    <source>
        <dbReference type="ARBA" id="ARBA00022729"/>
    </source>
</evidence>
<proteinExistence type="inferred from homology"/>
<evidence type="ECO:0000313" key="18">
    <source>
        <dbReference type="Proteomes" id="UP001652624"/>
    </source>
</evidence>
<protein>
    <submittedName>
        <fullName evidence="19">Integrin alpha-E</fullName>
    </submittedName>
</protein>
<dbReference type="PROSITE" id="PS51470">
    <property type="entry name" value="FG_GAP"/>
    <property type="match status" value="3"/>
</dbReference>
<name>A0ABM3YGF1_ERIEU</name>
<keyword evidence="6" id="KW-0677">Repeat</keyword>
<keyword evidence="12" id="KW-1015">Disulfide bond</keyword>
<dbReference type="CDD" id="cd01469">
    <property type="entry name" value="vWA_integrins_alpha_subunit"/>
    <property type="match status" value="1"/>
</dbReference>
<dbReference type="Proteomes" id="UP001652624">
    <property type="component" value="Chromosome 12"/>
</dbReference>
<evidence type="ECO:0000256" key="8">
    <source>
        <dbReference type="ARBA" id="ARBA00022889"/>
    </source>
</evidence>
<dbReference type="RefSeq" id="XP_060060152.1">
    <property type="nucleotide sequence ID" value="XM_060204169.1"/>
</dbReference>
<evidence type="ECO:0000259" key="17">
    <source>
        <dbReference type="PROSITE" id="PS50234"/>
    </source>
</evidence>
<dbReference type="InterPro" id="IPR000413">
    <property type="entry name" value="Integrin_alpha"/>
</dbReference>
<dbReference type="PRINTS" id="PR00453">
    <property type="entry name" value="VWFADOMAIN"/>
</dbReference>
<evidence type="ECO:0000256" key="4">
    <source>
        <dbReference type="ARBA" id="ARBA00022723"/>
    </source>
</evidence>
<evidence type="ECO:0000256" key="11">
    <source>
        <dbReference type="ARBA" id="ARBA00023136"/>
    </source>
</evidence>
<reference evidence="19" key="1">
    <citation type="submission" date="2025-08" db="UniProtKB">
        <authorList>
            <consortium name="RefSeq"/>
        </authorList>
    </citation>
    <scope>IDENTIFICATION</scope>
</reference>
<evidence type="ECO:0000256" key="9">
    <source>
        <dbReference type="ARBA" id="ARBA00022989"/>
    </source>
</evidence>
<keyword evidence="9" id="KW-1133">Transmembrane helix</keyword>
<dbReference type="Pfam" id="PF20805">
    <property type="entry name" value="Integrin_A_Ig_2"/>
    <property type="match status" value="1"/>
</dbReference>
<keyword evidence="4" id="KW-0479">Metal-binding</keyword>
<dbReference type="Pfam" id="PF00092">
    <property type="entry name" value="VWA"/>
    <property type="match status" value="1"/>
</dbReference>
<dbReference type="Gene3D" id="2.130.10.130">
    <property type="entry name" value="Integrin alpha, N-terminal"/>
    <property type="match status" value="2"/>
</dbReference>
<evidence type="ECO:0000256" key="1">
    <source>
        <dbReference type="ARBA" id="ARBA00004479"/>
    </source>
</evidence>
<dbReference type="SUPFAM" id="SSF69318">
    <property type="entry name" value="Integrin alpha N-terminal domain"/>
    <property type="match status" value="1"/>
</dbReference>
<feature type="domain" description="VWFA" evidence="17">
    <location>
        <begin position="229"/>
        <end position="409"/>
    </location>
</feature>
<evidence type="ECO:0000256" key="12">
    <source>
        <dbReference type="ARBA" id="ARBA00023157"/>
    </source>
</evidence>
<dbReference type="InterPro" id="IPR013517">
    <property type="entry name" value="FG-GAP"/>
</dbReference>
<dbReference type="GO" id="GO:0007229">
    <property type="term" value="P:integrin-mediated signaling pathway"/>
    <property type="evidence" value="ECO:0007669"/>
    <property type="project" value="UniProtKB-KW"/>
</dbReference>
<dbReference type="Gene3D" id="2.60.40.1460">
    <property type="entry name" value="Integrin domains. Chain A, domain 2"/>
    <property type="match status" value="1"/>
</dbReference>
<keyword evidence="5" id="KW-0732">Signal</keyword>